<evidence type="ECO:0000313" key="2">
    <source>
        <dbReference type="EMBL" id="CAB1444324.1"/>
    </source>
</evidence>
<evidence type="ECO:0000256" key="1">
    <source>
        <dbReference type="SAM" id="Phobius"/>
    </source>
</evidence>
<dbReference type="AlphaFoldDB" id="A0A9N7V958"/>
<keyword evidence="1" id="KW-0812">Transmembrane</keyword>
<sequence>MAETKKGAVIIFIIIIIIIFFFFFFLEYTVVRKPLKRSSSASAGQFQKQMAPQLHNQPLQLSAHCMSHNAQVMLSYTAAIELAVSHTNPG</sequence>
<protein>
    <submittedName>
        <fullName evidence="2">Uncharacterized protein</fullName>
    </submittedName>
</protein>
<organism evidence="2 3">
    <name type="scientific">Pleuronectes platessa</name>
    <name type="common">European plaice</name>
    <dbReference type="NCBI Taxonomy" id="8262"/>
    <lineage>
        <taxon>Eukaryota</taxon>
        <taxon>Metazoa</taxon>
        <taxon>Chordata</taxon>
        <taxon>Craniata</taxon>
        <taxon>Vertebrata</taxon>
        <taxon>Euteleostomi</taxon>
        <taxon>Actinopterygii</taxon>
        <taxon>Neopterygii</taxon>
        <taxon>Teleostei</taxon>
        <taxon>Neoteleostei</taxon>
        <taxon>Acanthomorphata</taxon>
        <taxon>Carangaria</taxon>
        <taxon>Pleuronectiformes</taxon>
        <taxon>Pleuronectoidei</taxon>
        <taxon>Pleuronectidae</taxon>
        <taxon>Pleuronectes</taxon>
    </lineage>
</organism>
<comment type="caution">
    <text evidence="2">The sequence shown here is derived from an EMBL/GenBank/DDBJ whole genome shotgun (WGS) entry which is preliminary data.</text>
</comment>
<reference evidence="2" key="1">
    <citation type="submission" date="2020-03" db="EMBL/GenBank/DDBJ databases">
        <authorList>
            <person name="Weist P."/>
        </authorList>
    </citation>
    <scope>NUCLEOTIDE SEQUENCE</scope>
</reference>
<accession>A0A9N7V958</accession>
<keyword evidence="1" id="KW-0472">Membrane</keyword>
<dbReference type="EMBL" id="CADEAL010003335">
    <property type="protein sequence ID" value="CAB1444324.1"/>
    <property type="molecule type" value="Genomic_DNA"/>
</dbReference>
<gene>
    <name evidence="2" type="ORF">PLEPLA_LOCUS32040</name>
</gene>
<name>A0A9N7V958_PLEPL</name>
<dbReference type="Proteomes" id="UP001153269">
    <property type="component" value="Unassembled WGS sequence"/>
</dbReference>
<keyword evidence="3" id="KW-1185">Reference proteome</keyword>
<proteinExistence type="predicted"/>
<keyword evidence="1" id="KW-1133">Transmembrane helix</keyword>
<evidence type="ECO:0000313" key="3">
    <source>
        <dbReference type="Proteomes" id="UP001153269"/>
    </source>
</evidence>
<feature type="transmembrane region" description="Helical" evidence="1">
    <location>
        <begin position="6"/>
        <end position="26"/>
    </location>
</feature>